<comment type="caution">
    <text evidence="2">The sequence shown here is derived from an EMBL/GenBank/DDBJ whole genome shotgun (WGS) entry which is preliminary data.</text>
</comment>
<keyword evidence="3" id="KW-1185">Reference proteome</keyword>
<evidence type="ECO:0008006" key="4">
    <source>
        <dbReference type="Google" id="ProtNLM"/>
    </source>
</evidence>
<evidence type="ECO:0000313" key="2">
    <source>
        <dbReference type="EMBL" id="KAK7021179.1"/>
    </source>
</evidence>
<feature type="compositionally biased region" description="Polar residues" evidence="1">
    <location>
        <begin position="104"/>
        <end position="122"/>
    </location>
</feature>
<organism evidence="2 3">
    <name type="scientific">Favolaschia claudopus</name>
    <dbReference type="NCBI Taxonomy" id="2862362"/>
    <lineage>
        <taxon>Eukaryota</taxon>
        <taxon>Fungi</taxon>
        <taxon>Dikarya</taxon>
        <taxon>Basidiomycota</taxon>
        <taxon>Agaricomycotina</taxon>
        <taxon>Agaricomycetes</taxon>
        <taxon>Agaricomycetidae</taxon>
        <taxon>Agaricales</taxon>
        <taxon>Marasmiineae</taxon>
        <taxon>Mycenaceae</taxon>
        <taxon>Favolaschia</taxon>
    </lineage>
</organism>
<reference evidence="2 3" key="1">
    <citation type="journal article" date="2024" name="J Genomics">
        <title>Draft genome sequencing and assembly of Favolaschia claudopus CIRM-BRFM 2984 isolated from oak limbs.</title>
        <authorList>
            <person name="Navarro D."/>
            <person name="Drula E."/>
            <person name="Chaduli D."/>
            <person name="Cazenave R."/>
            <person name="Ahrendt S."/>
            <person name="Wang J."/>
            <person name="Lipzen A."/>
            <person name="Daum C."/>
            <person name="Barry K."/>
            <person name="Grigoriev I.V."/>
            <person name="Favel A."/>
            <person name="Rosso M.N."/>
            <person name="Martin F."/>
        </authorList>
    </citation>
    <scope>NUCLEOTIDE SEQUENCE [LARGE SCALE GENOMIC DNA]</scope>
    <source>
        <strain evidence="2 3">CIRM-BRFM 2984</strain>
    </source>
</reference>
<evidence type="ECO:0000313" key="3">
    <source>
        <dbReference type="Proteomes" id="UP001362999"/>
    </source>
</evidence>
<dbReference type="AlphaFoldDB" id="A0AAW0B6Q3"/>
<name>A0AAW0B6Q3_9AGAR</name>
<accession>A0AAW0B6Q3</accession>
<feature type="region of interest" description="Disordered" evidence="1">
    <location>
        <begin position="104"/>
        <end position="123"/>
    </location>
</feature>
<sequence length="287" mass="30970">MSGNCCIYFLLPPFTRFLFIDDSRASASTDGDLVLLDSRPTLDSAPDTGTVNAVSRDIVLRAASVSPGVPLHVLPNELLAPDVERSSPLFAGFGVVSSTATRSPGPVSSSITPHPSPMSYSLSKDRLPSPCPLNWTVGCKARSSTAFLDTMVPQILPQFPRCRELCIRAPHSSTCLDVMGRLNTSLLPILVDVRFELAVPMVPLMPSVPGAAVPYLANGVLPRLSSVSFTYGFPVWPWAQSGATLTVVRLARMSHIVVPRLIELHDFLRACPNLVFLSVQLRRCSSS</sequence>
<proteinExistence type="predicted"/>
<protein>
    <recommendedName>
        <fullName evidence="4">Secreted protein</fullName>
    </recommendedName>
</protein>
<gene>
    <name evidence="2" type="ORF">R3P38DRAFT_3196904</name>
</gene>
<dbReference type="EMBL" id="JAWWNJ010000039">
    <property type="protein sequence ID" value="KAK7021179.1"/>
    <property type="molecule type" value="Genomic_DNA"/>
</dbReference>
<evidence type="ECO:0000256" key="1">
    <source>
        <dbReference type="SAM" id="MobiDB-lite"/>
    </source>
</evidence>
<dbReference type="Proteomes" id="UP001362999">
    <property type="component" value="Unassembled WGS sequence"/>
</dbReference>